<evidence type="ECO:0000256" key="1">
    <source>
        <dbReference type="ARBA" id="ARBA00022737"/>
    </source>
</evidence>
<keyword evidence="2 3" id="KW-0040">ANK repeat</keyword>
<dbReference type="AlphaFoldDB" id="A0A9N9X577"/>
<dbReference type="InterPro" id="IPR002110">
    <property type="entry name" value="Ankyrin_rpt"/>
</dbReference>
<dbReference type="Pfam" id="PF12796">
    <property type="entry name" value="Ank_2"/>
    <property type="match status" value="1"/>
</dbReference>
<keyword evidence="5" id="KW-1185">Reference proteome</keyword>
<dbReference type="PANTHER" id="PTHR24171:SF9">
    <property type="entry name" value="ANKYRIN REPEAT DOMAIN-CONTAINING PROTEIN 39"/>
    <property type="match status" value="1"/>
</dbReference>
<dbReference type="Proteomes" id="UP001153737">
    <property type="component" value="Chromosome 8"/>
</dbReference>
<dbReference type="PANTHER" id="PTHR24171">
    <property type="entry name" value="ANKYRIN REPEAT DOMAIN-CONTAINING PROTEIN 39-RELATED"/>
    <property type="match status" value="1"/>
</dbReference>
<dbReference type="OrthoDB" id="496981at2759"/>
<reference evidence="4" key="2">
    <citation type="submission" date="2022-10" db="EMBL/GenBank/DDBJ databases">
        <authorList>
            <consortium name="ENA_rothamsted_submissions"/>
            <consortium name="culmorum"/>
            <person name="King R."/>
        </authorList>
    </citation>
    <scope>NUCLEOTIDE SEQUENCE</scope>
</reference>
<keyword evidence="1" id="KW-0677">Repeat</keyword>
<dbReference type="SUPFAM" id="SSF48403">
    <property type="entry name" value="Ankyrin repeat"/>
    <property type="match status" value="1"/>
</dbReference>
<sequence length="242" mass="27385">MSNSGDESKDDLKRRNKKQLHINFKAKKNTVIDDFKLKRRLEVLEPLFLEIRLMRAVITHNTEVVENLLKSGVSANSTDSDGRSALHVAVSRGYVDIVELLLSHGADPNKRDIIQNTPLHLAACVHNLTIVSMLINAKADVSCLDLHGRNPFQLASSKLQILQKGWKEGAIEMIKLREELKQVVDLLLSILMRGIEEKMEKMNQSDIGDLQLMKLSLNSDRPEDLDNQMSRLLDGIEKFKIV</sequence>
<evidence type="ECO:0000313" key="5">
    <source>
        <dbReference type="Proteomes" id="UP001153737"/>
    </source>
</evidence>
<protein>
    <recommendedName>
        <fullName evidence="6">Ankyrin repeat domain-containing protein 54</fullName>
    </recommendedName>
</protein>
<name>A0A9N9X577_PHACE</name>
<feature type="repeat" description="ANK" evidence="3">
    <location>
        <begin position="114"/>
        <end position="146"/>
    </location>
</feature>
<dbReference type="Gene3D" id="1.25.40.20">
    <property type="entry name" value="Ankyrin repeat-containing domain"/>
    <property type="match status" value="2"/>
</dbReference>
<feature type="repeat" description="ANK" evidence="3">
    <location>
        <begin position="81"/>
        <end position="113"/>
    </location>
</feature>
<dbReference type="SMART" id="SM00248">
    <property type="entry name" value="ANK"/>
    <property type="match status" value="4"/>
</dbReference>
<dbReference type="PROSITE" id="PS50297">
    <property type="entry name" value="ANK_REP_REGION"/>
    <property type="match status" value="2"/>
</dbReference>
<dbReference type="InterPro" id="IPR036770">
    <property type="entry name" value="Ankyrin_rpt-contain_sf"/>
</dbReference>
<proteinExistence type="predicted"/>
<reference evidence="4" key="1">
    <citation type="submission" date="2022-01" db="EMBL/GenBank/DDBJ databases">
        <authorList>
            <person name="King R."/>
        </authorList>
    </citation>
    <scope>NUCLEOTIDE SEQUENCE</scope>
</reference>
<accession>A0A9N9X577</accession>
<dbReference type="Pfam" id="PF00023">
    <property type="entry name" value="Ank"/>
    <property type="match status" value="1"/>
</dbReference>
<gene>
    <name evidence="4" type="ORF">PHAECO_LOCUS12108</name>
</gene>
<dbReference type="PROSITE" id="PS50088">
    <property type="entry name" value="ANK_REPEAT"/>
    <property type="match status" value="2"/>
</dbReference>
<evidence type="ECO:0000256" key="2">
    <source>
        <dbReference type="ARBA" id="ARBA00023043"/>
    </source>
</evidence>
<evidence type="ECO:0000313" key="4">
    <source>
        <dbReference type="EMBL" id="CAG9824499.1"/>
    </source>
</evidence>
<organism evidence="4 5">
    <name type="scientific">Phaedon cochleariae</name>
    <name type="common">Mustard beetle</name>
    <dbReference type="NCBI Taxonomy" id="80249"/>
    <lineage>
        <taxon>Eukaryota</taxon>
        <taxon>Metazoa</taxon>
        <taxon>Ecdysozoa</taxon>
        <taxon>Arthropoda</taxon>
        <taxon>Hexapoda</taxon>
        <taxon>Insecta</taxon>
        <taxon>Pterygota</taxon>
        <taxon>Neoptera</taxon>
        <taxon>Endopterygota</taxon>
        <taxon>Coleoptera</taxon>
        <taxon>Polyphaga</taxon>
        <taxon>Cucujiformia</taxon>
        <taxon>Chrysomeloidea</taxon>
        <taxon>Chrysomelidae</taxon>
        <taxon>Chrysomelinae</taxon>
        <taxon>Chrysomelini</taxon>
        <taxon>Phaedon</taxon>
    </lineage>
</organism>
<evidence type="ECO:0000256" key="3">
    <source>
        <dbReference type="PROSITE-ProRule" id="PRU00023"/>
    </source>
</evidence>
<dbReference type="EMBL" id="OU896714">
    <property type="protein sequence ID" value="CAG9824499.1"/>
    <property type="molecule type" value="Genomic_DNA"/>
</dbReference>
<evidence type="ECO:0008006" key="6">
    <source>
        <dbReference type="Google" id="ProtNLM"/>
    </source>
</evidence>